<feature type="chain" id="PRO_5040757888" description="SMB domain-containing protein" evidence="1">
    <location>
        <begin position="24"/>
        <end position="236"/>
    </location>
</feature>
<proteinExistence type="predicted"/>
<dbReference type="PANTHER" id="PTHR45902:SF1">
    <property type="entry name" value="LATROPHILIN RECEPTOR-LIKE PROTEIN A"/>
    <property type="match status" value="1"/>
</dbReference>
<evidence type="ECO:0000313" key="2">
    <source>
        <dbReference type="EMBL" id="KAJ7353740.1"/>
    </source>
</evidence>
<sequence>MGKLSLCFVAILVGFGLLNGGGGDWDGVKLAQYPGPCQPFQENQTALCSELQTLVQDYGAKKICNKSSASCDPNLYARARPPKRNVPYWGNCYCDQLCKEIGDCCVDYDIWHKPHATNPKTKPVILSCRWTPSFNSKQILGHIMIGSCPSSWKNAATAHACMSTNSADPVVAIPVLDMTTNVTYANIYCAMCHGKSRDLHHWSIRIGRWPGQETTLKDIGSAHVPWDVVPVWRRNP</sequence>
<dbReference type="AlphaFoldDB" id="A0A9W9YJ86"/>
<keyword evidence="1" id="KW-0732">Signal</keyword>
<organism evidence="2 3">
    <name type="scientific">Desmophyllum pertusum</name>
    <dbReference type="NCBI Taxonomy" id="174260"/>
    <lineage>
        <taxon>Eukaryota</taxon>
        <taxon>Metazoa</taxon>
        <taxon>Cnidaria</taxon>
        <taxon>Anthozoa</taxon>
        <taxon>Hexacorallia</taxon>
        <taxon>Scleractinia</taxon>
        <taxon>Caryophylliina</taxon>
        <taxon>Caryophylliidae</taxon>
        <taxon>Desmophyllum</taxon>
    </lineage>
</organism>
<protein>
    <recommendedName>
        <fullName evidence="4">SMB domain-containing protein</fullName>
    </recommendedName>
</protein>
<dbReference type="Proteomes" id="UP001163046">
    <property type="component" value="Unassembled WGS sequence"/>
</dbReference>
<dbReference type="EMBL" id="MU827342">
    <property type="protein sequence ID" value="KAJ7353740.1"/>
    <property type="molecule type" value="Genomic_DNA"/>
</dbReference>
<feature type="signal peptide" evidence="1">
    <location>
        <begin position="1"/>
        <end position="23"/>
    </location>
</feature>
<dbReference type="OrthoDB" id="98591at2759"/>
<evidence type="ECO:0008006" key="4">
    <source>
        <dbReference type="Google" id="ProtNLM"/>
    </source>
</evidence>
<accession>A0A9W9YJ86</accession>
<name>A0A9W9YJ86_9CNID</name>
<evidence type="ECO:0000256" key="1">
    <source>
        <dbReference type="SAM" id="SignalP"/>
    </source>
</evidence>
<dbReference type="PANTHER" id="PTHR45902">
    <property type="entry name" value="LATROPHILIN RECEPTOR-LIKE PROTEIN A"/>
    <property type="match status" value="1"/>
</dbReference>
<reference evidence="2" key="1">
    <citation type="submission" date="2023-01" db="EMBL/GenBank/DDBJ databases">
        <title>Genome assembly of the deep-sea coral Lophelia pertusa.</title>
        <authorList>
            <person name="Herrera S."/>
            <person name="Cordes E."/>
        </authorList>
    </citation>
    <scope>NUCLEOTIDE SEQUENCE</scope>
    <source>
        <strain evidence="2">USNM1676648</strain>
        <tissue evidence="2">Polyp</tissue>
    </source>
</reference>
<comment type="caution">
    <text evidence="2">The sequence shown here is derived from an EMBL/GenBank/DDBJ whole genome shotgun (WGS) entry which is preliminary data.</text>
</comment>
<evidence type="ECO:0000313" key="3">
    <source>
        <dbReference type="Proteomes" id="UP001163046"/>
    </source>
</evidence>
<dbReference type="InterPro" id="IPR053231">
    <property type="entry name" value="GPCR_LN-TM7"/>
</dbReference>
<gene>
    <name evidence="2" type="ORF">OS493_032610</name>
</gene>
<keyword evidence="3" id="KW-1185">Reference proteome</keyword>